<name>A0A3B0RS32_9ZZZZ</name>
<dbReference type="GO" id="GO:0016757">
    <property type="term" value="F:glycosyltransferase activity"/>
    <property type="evidence" value="ECO:0007669"/>
    <property type="project" value="TreeGrafter"/>
</dbReference>
<gene>
    <name evidence="1" type="ORF">MNBD_ALPHA08-753</name>
</gene>
<proteinExistence type="predicted"/>
<dbReference type="EMBL" id="UOEC01000132">
    <property type="protein sequence ID" value="VAV96534.1"/>
    <property type="molecule type" value="Genomic_DNA"/>
</dbReference>
<organism evidence="1">
    <name type="scientific">hydrothermal vent metagenome</name>
    <dbReference type="NCBI Taxonomy" id="652676"/>
    <lineage>
        <taxon>unclassified sequences</taxon>
        <taxon>metagenomes</taxon>
        <taxon>ecological metagenomes</taxon>
    </lineage>
</organism>
<dbReference type="Gene3D" id="3.40.50.2000">
    <property type="entry name" value="Glycogen Phosphorylase B"/>
    <property type="match status" value="1"/>
</dbReference>
<protein>
    <submittedName>
        <fullName evidence="1">Mlr3248 protein</fullName>
    </submittedName>
</protein>
<dbReference type="PANTHER" id="PTHR21015:SF28">
    <property type="entry name" value="SLL1722 PROTEIN"/>
    <property type="match status" value="1"/>
</dbReference>
<dbReference type="PANTHER" id="PTHR21015">
    <property type="entry name" value="UDP-N-ACETYLGLUCOSAMINE--N-ACETYLMURAMYL-(PENTAPEPTIDE) PYROPHOSPHORYL-UNDECAPRENOL N-ACETYLGLUCOSAMINE TRANSFERASE 1"/>
    <property type="match status" value="1"/>
</dbReference>
<dbReference type="SUPFAM" id="SSF53756">
    <property type="entry name" value="UDP-Glycosyltransferase/glycogen phosphorylase"/>
    <property type="match status" value="1"/>
</dbReference>
<reference evidence="1" key="1">
    <citation type="submission" date="2018-06" db="EMBL/GenBank/DDBJ databases">
        <authorList>
            <person name="Zhirakovskaya E."/>
        </authorList>
    </citation>
    <scope>NUCLEOTIDE SEQUENCE</scope>
</reference>
<sequence length="403" mass="45097">MGHRNVRILMYSHDTFGLGHLRRCRTIAHALVENISSLHILIISGSPIAGAFDFRVRVDFVKIPSVIKLHSGEYKSMVEHIDLDETMEMRRSMIRDTARSFEPDIMIVDKEPMGLHDELEDTLYELKNAGAILILGLRDVMDSDRLLKQEWRPKNMVARIDSVYDHIWVYGPESFWNPLDGLKIPGHMQARLIYTGFLRRTVPTSAYRHLPTQDDFILITTGGGGDGAELLKNALAAYEYDESIPYGAVMVLGPFMPASDRDEIFDRAEKIGRITVIEFDALIEKLIVDAKAVVGMCGYNTFCEYLSFDKRTLYVPRVRPREEQLVRATRAAELGLAKVLTPENASDPAIMSGALHELIKADVPSSAGQKGMMNGLDTIVDAVREIIHKSDAPELSVVKGGIS</sequence>
<evidence type="ECO:0000313" key="1">
    <source>
        <dbReference type="EMBL" id="VAV96534.1"/>
    </source>
</evidence>
<dbReference type="AlphaFoldDB" id="A0A3B0RS32"/>
<accession>A0A3B0RS32</accession>